<sequence>MNSGRTGPPDGGAVRDALGDWRRDGLLLCLLPVFCWPAVLAAALARPAVTVASLAVLLSPVAFGVRELRAVRRVRRALRDPGVRWTSYEAVVVRSRWRPPVLVLDGGEGRRRHVLTLGLLGRRALPPQRWARTAGAGEGAGGEGAGGQEVGGEVGAASAPADTVVLRMAGEPSEGGVVWMPEARRLGFARSV</sequence>
<reference evidence="3" key="1">
    <citation type="submission" date="2022-10" db="EMBL/GenBank/DDBJ databases">
        <title>The complete genomes of actinobacterial strains from the NBC collection.</title>
        <authorList>
            <person name="Joergensen T.S."/>
            <person name="Alvarez Arevalo M."/>
            <person name="Sterndorff E.B."/>
            <person name="Faurdal D."/>
            <person name="Vuksanovic O."/>
            <person name="Mourched A.-S."/>
            <person name="Charusanti P."/>
            <person name="Shaw S."/>
            <person name="Blin K."/>
            <person name="Weber T."/>
        </authorList>
    </citation>
    <scope>NUCLEOTIDE SEQUENCE</scope>
    <source>
        <strain evidence="3">NBC_00049</strain>
    </source>
</reference>
<evidence type="ECO:0000313" key="3">
    <source>
        <dbReference type="EMBL" id="WTU75088.1"/>
    </source>
</evidence>
<evidence type="ECO:0000256" key="1">
    <source>
        <dbReference type="SAM" id="MobiDB-lite"/>
    </source>
</evidence>
<accession>A0AAU2JRJ0</accession>
<keyword evidence="2" id="KW-0812">Transmembrane</keyword>
<protein>
    <recommendedName>
        <fullName evidence="4">PH domain-containing protein</fullName>
    </recommendedName>
</protein>
<keyword evidence="2" id="KW-0472">Membrane</keyword>
<feature type="transmembrane region" description="Helical" evidence="2">
    <location>
        <begin position="25"/>
        <end position="45"/>
    </location>
</feature>
<name>A0AAU2JRJ0_9ACTN</name>
<proteinExistence type="predicted"/>
<feature type="compositionally biased region" description="Gly residues" evidence="1">
    <location>
        <begin position="136"/>
        <end position="154"/>
    </location>
</feature>
<evidence type="ECO:0000256" key="2">
    <source>
        <dbReference type="SAM" id="Phobius"/>
    </source>
</evidence>
<feature type="transmembrane region" description="Helical" evidence="2">
    <location>
        <begin position="51"/>
        <end position="69"/>
    </location>
</feature>
<feature type="region of interest" description="Disordered" evidence="1">
    <location>
        <begin position="133"/>
        <end position="154"/>
    </location>
</feature>
<evidence type="ECO:0008006" key="4">
    <source>
        <dbReference type="Google" id="ProtNLM"/>
    </source>
</evidence>
<organism evidence="3">
    <name type="scientific">Streptomyces sp. NBC_00049</name>
    <dbReference type="NCBI Taxonomy" id="2903617"/>
    <lineage>
        <taxon>Bacteria</taxon>
        <taxon>Bacillati</taxon>
        <taxon>Actinomycetota</taxon>
        <taxon>Actinomycetes</taxon>
        <taxon>Kitasatosporales</taxon>
        <taxon>Streptomycetaceae</taxon>
        <taxon>Streptomyces</taxon>
    </lineage>
</organism>
<dbReference type="EMBL" id="CP108264">
    <property type="protein sequence ID" value="WTU75088.1"/>
    <property type="molecule type" value="Genomic_DNA"/>
</dbReference>
<keyword evidence="2" id="KW-1133">Transmembrane helix</keyword>
<dbReference type="AlphaFoldDB" id="A0AAU2JRJ0"/>
<gene>
    <name evidence="3" type="ORF">OG327_18185</name>
</gene>